<evidence type="ECO:0000313" key="2">
    <source>
        <dbReference type="Proteomes" id="UP001138768"/>
    </source>
</evidence>
<organism evidence="1 2">
    <name type="scientific">Lamprobacter modestohalophilus</name>
    <dbReference type="NCBI Taxonomy" id="1064514"/>
    <lineage>
        <taxon>Bacteria</taxon>
        <taxon>Pseudomonadati</taxon>
        <taxon>Pseudomonadota</taxon>
        <taxon>Gammaproteobacteria</taxon>
        <taxon>Chromatiales</taxon>
        <taxon>Chromatiaceae</taxon>
        <taxon>Lamprobacter</taxon>
    </lineage>
</organism>
<comment type="caution">
    <text evidence="1">The sequence shown here is derived from an EMBL/GenBank/DDBJ whole genome shotgun (WGS) entry which is preliminary data.</text>
</comment>
<gene>
    <name evidence="1" type="ORF">CKO42_17275</name>
</gene>
<dbReference type="EMBL" id="NRRY01000033">
    <property type="protein sequence ID" value="MBK1620161.1"/>
    <property type="molecule type" value="Genomic_DNA"/>
</dbReference>
<dbReference type="AlphaFoldDB" id="A0A9X1B5S3"/>
<accession>A0A9X1B5S3</accession>
<protein>
    <submittedName>
        <fullName evidence="1">Uncharacterized protein</fullName>
    </submittedName>
</protein>
<keyword evidence="2" id="KW-1185">Reference proteome</keyword>
<reference evidence="1 2" key="1">
    <citation type="journal article" date="2020" name="Microorganisms">
        <title>Osmotic Adaptation and Compatible Solute Biosynthesis of Phototrophic Bacteria as Revealed from Genome Analyses.</title>
        <authorList>
            <person name="Imhoff J.F."/>
            <person name="Rahn T."/>
            <person name="Kunzel S."/>
            <person name="Keller A."/>
            <person name="Neulinger S.C."/>
        </authorList>
    </citation>
    <scope>NUCLEOTIDE SEQUENCE [LARGE SCALE GENOMIC DNA]</scope>
    <source>
        <strain evidence="1 2">DSM 25653</strain>
    </source>
</reference>
<proteinExistence type="predicted"/>
<dbReference type="RefSeq" id="WP_200246714.1">
    <property type="nucleotide sequence ID" value="NZ_NRRY01000033.1"/>
</dbReference>
<name>A0A9X1B5S3_9GAMM</name>
<evidence type="ECO:0000313" key="1">
    <source>
        <dbReference type="EMBL" id="MBK1620161.1"/>
    </source>
</evidence>
<dbReference type="Proteomes" id="UP001138768">
    <property type="component" value="Unassembled WGS sequence"/>
</dbReference>
<sequence>MRGLSPSLTTIEANLFDPSEALVQRYLDDDLSLPPEQREALATDAGVQRYQQALQEMQTSDQASEADQAPEVIAPVPLPPRLAELVQHRIDAQNLRLPTTPQPGLIVRIDQAMGPHGPLDWDMSRPFFALLSEPTEHRDIWYGWLMASEMDYAGHWDLLLEDSDQPYEPLAAMVQTWNPVHLYVPAISAALGQLSPDRLAAVRALANDLGGEQPDLSKAAPGTLVQRTTSAGHLVLTGSPLGDATDPRWRYQELYFEAAGFLRAMAQNALEQRAASQAQPWWETLLNAFKAAAQAADLSLMPVPVAALSDQAPSDNGRDVASEQAQRLGDLVEFRLLTSNEGDAVQIHLTRVQEEPLSVGIARGDQVRQQTLLNADHPEVDLFVGADQDWTFFIRDDNDQVLFFVELSRVRAPQ</sequence>